<gene>
    <name evidence="1" type="ORF">FJV41_05275</name>
</gene>
<reference evidence="1 2" key="1">
    <citation type="submission" date="2019-06" db="EMBL/GenBank/DDBJ databases">
        <authorList>
            <person name="Livingstone P."/>
            <person name="Whitworth D."/>
        </authorList>
    </citation>
    <scope>NUCLEOTIDE SEQUENCE [LARGE SCALE GENOMIC DNA]</scope>
    <source>
        <strain evidence="1 2">AM401</strain>
    </source>
</reference>
<organism evidence="1 2">
    <name type="scientific">Myxococcus llanfairpwllgwyngyllgogerychwyrndrobwllllantysiliogogogochensis</name>
    <dbReference type="NCBI Taxonomy" id="2590453"/>
    <lineage>
        <taxon>Bacteria</taxon>
        <taxon>Pseudomonadati</taxon>
        <taxon>Myxococcota</taxon>
        <taxon>Myxococcia</taxon>
        <taxon>Myxococcales</taxon>
        <taxon>Cystobacterineae</taxon>
        <taxon>Myxococcaceae</taxon>
        <taxon>Myxococcus</taxon>
    </lineage>
</organism>
<dbReference type="SUPFAM" id="SSF54427">
    <property type="entry name" value="NTF2-like"/>
    <property type="match status" value="1"/>
</dbReference>
<protein>
    <submittedName>
        <fullName evidence="1">Uncharacterized protein</fullName>
    </submittedName>
</protein>
<proteinExistence type="predicted"/>
<comment type="caution">
    <text evidence="1">The sequence shown here is derived from an EMBL/GenBank/DDBJ whole genome shotgun (WGS) entry which is preliminary data.</text>
</comment>
<dbReference type="OrthoDB" id="5381718at2"/>
<dbReference type="Proteomes" id="UP000315369">
    <property type="component" value="Unassembled WGS sequence"/>
</dbReference>
<name>A0A540X791_9BACT</name>
<accession>A0A540X791</accession>
<keyword evidence="2" id="KW-1185">Reference proteome</keyword>
<dbReference type="Gene3D" id="3.10.450.50">
    <property type="match status" value="1"/>
</dbReference>
<dbReference type="RefSeq" id="WP_141641295.1">
    <property type="nucleotide sequence ID" value="NZ_VIFM01000013.1"/>
</dbReference>
<dbReference type="EMBL" id="VIFM01000013">
    <property type="protein sequence ID" value="TQF17082.1"/>
    <property type="molecule type" value="Genomic_DNA"/>
</dbReference>
<sequence>MRDVAHSTLSLHESRSSAAELVRSILPILYGVDERPPRAAATKHYHPDATFQDPLLTVQGIESIRRLVYVNRTFLTDCRIVFGDVAETVRPDGSHVVLADVTCTLVFKHFLLWRPWQKLVGDSFTYQAVHKVVLDEDLKVTAHEEHFSVRSVLDTVPVGRALYALLRKVDAGCTSDFGYTLNQYIAGDRSIRTVL</sequence>
<dbReference type="AlphaFoldDB" id="A0A540X791"/>
<evidence type="ECO:0000313" key="2">
    <source>
        <dbReference type="Proteomes" id="UP000315369"/>
    </source>
</evidence>
<dbReference type="InterPro" id="IPR032710">
    <property type="entry name" value="NTF2-like_dom_sf"/>
</dbReference>
<evidence type="ECO:0000313" key="1">
    <source>
        <dbReference type="EMBL" id="TQF17082.1"/>
    </source>
</evidence>